<dbReference type="AlphaFoldDB" id="A0A241XSM0"/>
<dbReference type="Proteomes" id="UP000194857">
    <property type="component" value="Unassembled WGS sequence"/>
</dbReference>
<protein>
    <recommendedName>
        <fullName evidence="1">GmrSD restriction endonucleases N-terminal domain-containing protein</fullName>
    </recommendedName>
</protein>
<dbReference type="Pfam" id="PF03235">
    <property type="entry name" value="GmrSD_N"/>
    <property type="match status" value="1"/>
</dbReference>
<proteinExistence type="predicted"/>
<comment type="caution">
    <text evidence="2">The sequence shown here is derived from an EMBL/GenBank/DDBJ whole genome shotgun (WGS) entry which is preliminary data.</text>
</comment>
<reference evidence="2 3" key="1">
    <citation type="submission" date="2017-05" db="EMBL/GenBank/DDBJ databases">
        <authorList>
            <person name="Song R."/>
            <person name="Chenine A.L."/>
            <person name="Ruprecht R.M."/>
        </authorList>
    </citation>
    <scope>NUCLEOTIDE SEQUENCE [LARGE SCALE GENOMIC DNA]</scope>
    <source>
        <strain evidence="2 3">S567_C10_BS</strain>
    </source>
</reference>
<evidence type="ECO:0000313" key="2">
    <source>
        <dbReference type="EMBL" id="OTI63414.1"/>
    </source>
</evidence>
<feature type="domain" description="GmrSD restriction endonucleases N-terminal" evidence="1">
    <location>
        <begin position="46"/>
        <end position="120"/>
    </location>
</feature>
<dbReference type="EMBL" id="NFFZ01000004">
    <property type="protein sequence ID" value="OTI63414.1"/>
    <property type="molecule type" value="Genomic_DNA"/>
</dbReference>
<accession>A0A241XSM0</accession>
<dbReference type="InterPro" id="IPR004919">
    <property type="entry name" value="GmrSD_N"/>
</dbReference>
<name>A0A241XSM0_PSEAI</name>
<evidence type="ECO:0000259" key="1">
    <source>
        <dbReference type="Pfam" id="PF03235"/>
    </source>
</evidence>
<sequence length="183" mass="21063">MTRDTLDAKVLRLSIGELVGQFERFLNNEGSGPAMYPWATRFVLGFPLPSWQRPLCWTAEQKTRFIESIWAGVDIGSYLVNEAWEYQEDSRGASVYREFSEVLLDGQQRLTAIEDYLLGKIAVPDDSGTPRLWTDLPQVERRRFCQMTFAKACIQSWDEQLLRKVYDLRAFGGTAHTEDQRAS</sequence>
<organism evidence="2 3">
    <name type="scientific">Pseudomonas aeruginosa</name>
    <dbReference type="NCBI Taxonomy" id="287"/>
    <lineage>
        <taxon>Bacteria</taxon>
        <taxon>Pseudomonadati</taxon>
        <taxon>Pseudomonadota</taxon>
        <taxon>Gammaproteobacteria</taxon>
        <taxon>Pseudomonadales</taxon>
        <taxon>Pseudomonadaceae</taxon>
        <taxon>Pseudomonas</taxon>
    </lineage>
</organism>
<gene>
    <name evidence="2" type="ORF">CAZ10_09320</name>
</gene>
<evidence type="ECO:0000313" key="3">
    <source>
        <dbReference type="Proteomes" id="UP000194857"/>
    </source>
</evidence>